<dbReference type="GO" id="GO:0009289">
    <property type="term" value="C:pilus"/>
    <property type="evidence" value="ECO:0007669"/>
    <property type="project" value="InterPro"/>
</dbReference>
<organism evidence="3 4">
    <name type="scientific">Escherichia marmotae</name>
    <dbReference type="NCBI Taxonomy" id="1499973"/>
    <lineage>
        <taxon>Bacteria</taxon>
        <taxon>Pseudomonadati</taxon>
        <taxon>Pseudomonadota</taxon>
        <taxon>Gammaproteobacteria</taxon>
        <taxon>Enterobacterales</taxon>
        <taxon>Enterobacteriaceae</taxon>
        <taxon>Escherichia</taxon>
    </lineage>
</organism>
<dbReference type="PANTHER" id="PTHR33420:SF12">
    <property type="entry name" value="FIMBRIN-LIKE PROTEIN FIMI-RELATED"/>
    <property type="match status" value="1"/>
</dbReference>
<dbReference type="InterPro" id="IPR050263">
    <property type="entry name" value="Bact_Fimbrial_Adh_Pro"/>
</dbReference>
<reference evidence="2 5" key="2">
    <citation type="submission" date="2021-05" db="EMBL/GenBank/DDBJ databases">
        <title>Genome sequence of E. marmotae isolates.</title>
        <authorList>
            <person name="Binsker U."/>
            <person name="Hammerl J.A."/>
        </authorList>
    </citation>
    <scope>NUCLEOTIDE SEQUENCE [LARGE SCALE GENOMIC DNA]</scope>
    <source>
        <strain evidence="2 5">21-MO00586</strain>
    </source>
</reference>
<evidence type="ECO:0000313" key="2">
    <source>
        <dbReference type="EMBL" id="MDQ9293954.1"/>
    </source>
</evidence>
<keyword evidence="1" id="KW-0732">Signal</keyword>
<feature type="signal peptide" evidence="1">
    <location>
        <begin position="1"/>
        <end position="26"/>
    </location>
</feature>
<evidence type="ECO:0000256" key="1">
    <source>
        <dbReference type="SAM" id="SignalP"/>
    </source>
</evidence>
<dbReference type="SUPFAM" id="SSF49401">
    <property type="entry name" value="Bacterial adhesins"/>
    <property type="match status" value="1"/>
</dbReference>
<dbReference type="AlphaFoldDB" id="A0A7L6L7K3"/>
<dbReference type="InterPro" id="IPR008966">
    <property type="entry name" value="Adhesion_dom_sf"/>
</dbReference>
<keyword evidence="5" id="KW-1185">Reference proteome</keyword>
<dbReference type="RefSeq" id="WP_085448648.1">
    <property type="nucleotide sequence ID" value="NZ_ADKG01000002.1"/>
</dbReference>
<dbReference type="PANTHER" id="PTHR33420">
    <property type="entry name" value="FIMBRIAL SUBUNIT ELFA-RELATED"/>
    <property type="match status" value="1"/>
</dbReference>
<dbReference type="EMBL" id="JAHCRT010000006">
    <property type="protein sequence ID" value="MDQ9293954.1"/>
    <property type="molecule type" value="Genomic_DNA"/>
</dbReference>
<dbReference type="Proteomes" id="UP001235723">
    <property type="component" value="Unassembled WGS sequence"/>
</dbReference>
<evidence type="ECO:0000313" key="3">
    <source>
        <dbReference type="EMBL" id="QLX28913.1"/>
    </source>
</evidence>
<name>A0A7L6L7K3_9ESCH</name>
<dbReference type="PROSITE" id="PS51257">
    <property type="entry name" value="PROKAR_LIPOPROTEIN"/>
    <property type="match status" value="1"/>
</dbReference>
<dbReference type="EMBL" id="CP056165">
    <property type="protein sequence ID" value="QLX28913.1"/>
    <property type="molecule type" value="Genomic_DNA"/>
</dbReference>
<dbReference type="InterPro" id="IPR036937">
    <property type="entry name" value="Adhesion_dom_fimbrial_sf"/>
</dbReference>
<dbReference type="GO" id="GO:0043709">
    <property type="term" value="P:cell adhesion involved in single-species biofilm formation"/>
    <property type="evidence" value="ECO:0007669"/>
    <property type="project" value="TreeGrafter"/>
</dbReference>
<feature type="chain" id="PRO_5029862961" evidence="1">
    <location>
        <begin position="27"/>
        <end position="193"/>
    </location>
</feature>
<dbReference type="Gene3D" id="2.60.40.1090">
    <property type="entry name" value="Fimbrial-type adhesion domain"/>
    <property type="match status" value="1"/>
</dbReference>
<evidence type="ECO:0000313" key="5">
    <source>
        <dbReference type="Proteomes" id="UP001235723"/>
    </source>
</evidence>
<dbReference type="Proteomes" id="UP000512146">
    <property type="component" value="Chromosome"/>
</dbReference>
<protein>
    <submittedName>
        <fullName evidence="3">Fimbrial protein</fullName>
    </submittedName>
</protein>
<evidence type="ECO:0000313" key="4">
    <source>
        <dbReference type="Proteomes" id="UP000512146"/>
    </source>
</evidence>
<proteinExistence type="predicted"/>
<sequence>MKKTTLACYVVSAMACFSIGMNTANATTDSLDLTVVTKVTAGTCSAELQENSKTVTDIDFQDVFIPEVISGNKAKSFNLILSNCAATPSAELTLKPASGSTCDGAAGAGEAFANSSVATPKAAAVAVEVWGSATPKSGTQLKCKSANAFPVTIVGKSVTVPLSARLIRDSGKADADVTAGEFSSQAVFDITYK</sequence>
<reference evidence="3 4" key="1">
    <citation type="submission" date="2020-06" db="EMBL/GenBank/DDBJ databases">
        <title>REHAB project genomes.</title>
        <authorList>
            <person name="Shaw L.P."/>
        </authorList>
    </citation>
    <scope>NUCLEOTIDE SEQUENCE [LARGE SCALE GENOMIC DNA]</scope>
    <source>
        <strain evidence="3 4">RHBSTW-00777</strain>
    </source>
</reference>
<gene>
    <name evidence="3" type="ORF">HV276_03930</name>
    <name evidence="2" type="ORF">KJE03_10715</name>
</gene>
<accession>A0A7L6L7K3</accession>